<gene>
    <name evidence="2" type="ORF">FM121_05510</name>
</gene>
<proteinExistence type="predicted"/>
<keyword evidence="1" id="KW-0472">Membrane</keyword>
<accession>A0A1X6WPE5</accession>
<evidence type="ECO:0000256" key="1">
    <source>
        <dbReference type="SAM" id="Phobius"/>
    </source>
</evidence>
<dbReference type="AlphaFoldDB" id="A0A1X6WPE5"/>
<keyword evidence="1" id="KW-1133">Transmembrane helix</keyword>
<evidence type="ECO:0000313" key="2">
    <source>
        <dbReference type="EMBL" id="SLM85536.1"/>
    </source>
</evidence>
<sequence length="61" mass="6775">MLFSKENKKNLTYFSTSFLILGIIGIIIGLFLATQSVALFYVAIVLTVSGIFSVQLSKKMR</sequence>
<dbReference type="EMBL" id="FWFD01000008">
    <property type="protein sequence ID" value="SLM85536.1"/>
    <property type="molecule type" value="Genomic_DNA"/>
</dbReference>
<keyword evidence="1" id="KW-0812">Transmembrane</keyword>
<organism evidence="2 3">
    <name type="scientific">Vagococcus fluvialis bH819</name>
    <dbReference type="NCBI Taxonomy" id="1255619"/>
    <lineage>
        <taxon>Bacteria</taxon>
        <taxon>Bacillati</taxon>
        <taxon>Bacillota</taxon>
        <taxon>Bacilli</taxon>
        <taxon>Lactobacillales</taxon>
        <taxon>Enterococcaceae</taxon>
        <taxon>Vagococcus</taxon>
    </lineage>
</organism>
<feature type="transmembrane region" description="Helical" evidence="1">
    <location>
        <begin position="12"/>
        <end position="32"/>
    </location>
</feature>
<keyword evidence="3" id="KW-1185">Reference proteome</keyword>
<dbReference type="Proteomes" id="UP000195918">
    <property type="component" value="Unassembled WGS sequence"/>
</dbReference>
<protein>
    <submittedName>
        <fullName evidence="2">Uncharacterized protein</fullName>
    </submittedName>
</protein>
<evidence type="ECO:0000313" key="3">
    <source>
        <dbReference type="Proteomes" id="UP000195918"/>
    </source>
</evidence>
<name>A0A1X6WPE5_9ENTE</name>
<reference evidence="3" key="1">
    <citation type="submission" date="2017-02" db="EMBL/GenBank/DDBJ databases">
        <authorList>
            <person name="Dridi B."/>
        </authorList>
    </citation>
    <scope>NUCLEOTIDE SEQUENCE [LARGE SCALE GENOMIC DNA]</scope>
    <source>
        <strain evidence="3">bH819</strain>
    </source>
</reference>
<feature type="transmembrane region" description="Helical" evidence="1">
    <location>
        <begin position="38"/>
        <end position="56"/>
    </location>
</feature>